<proteinExistence type="predicted"/>
<dbReference type="Pfam" id="PF10655">
    <property type="entry name" value="DUF2482"/>
    <property type="match status" value="1"/>
</dbReference>
<dbReference type="InterPro" id="IPR018917">
    <property type="entry name" value="DUF2482"/>
</dbReference>
<dbReference type="Proteomes" id="UP000241877">
    <property type="component" value="Segment"/>
</dbReference>
<evidence type="ECO:0000256" key="1">
    <source>
        <dbReference type="SAM" id="MobiDB-lite"/>
    </source>
</evidence>
<accession>A0A2I6PE07</accession>
<sequence length="120" mass="13730">MNYKTKKITRRTKKTRRKSTMTKKYKDMTQEEVKDLLSEKSGELYELAKEIKGESKFDILLFSSIGVIDGDYLAGSSSVIGHTFDLAYLLDSTKSYKDIVNVLQMCKSQKILGIDDDKED</sequence>
<feature type="region of interest" description="Disordered" evidence="1">
    <location>
        <begin position="1"/>
        <end position="24"/>
    </location>
</feature>
<dbReference type="EMBL" id="MG029513">
    <property type="protein sequence ID" value="AUM57961.1"/>
    <property type="molecule type" value="Genomic_DNA"/>
</dbReference>
<name>A0A2I6PE07_9CAUD</name>
<reference evidence="3" key="1">
    <citation type="submission" date="2017-10" db="EMBL/GenBank/DDBJ databases">
        <title>Characterization of PVL bacteriophage from community-associated Staphylococcus aureus in Western Australia.</title>
        <authorList>
            <person name="O'Brien F.G."/>
            <person name="Baines S.L."/>
            <person name="Howden B.P."/>
            <person name="Coombs G.W."/>
        </authorList>
    </citation>
    <scope>NUCLEOTIDE SEQUENCE [LARGE SCALE GENOMIC DNA]</scope>
</reference>
<evidence type="ECO:0008006" key="4">
    <source>
        <dbReference type="Google" id="ProtNLM"/>
    </source>
</evidence>
<organism evidence="2 3">
    <name type="scientific">Staphylococcus phage phiSa2wa_st72</name>
    <dbReference type="NCBI Taxonomy" id="2060953"/>
    <lineage>
        <taxon>Viruses</taxon>
        <taxon>Duplodnaviria</taxon>
        <taxon>Heunggongvirae</taxon>
        <taxon>Uroviricota</taxon>
        <taxon>Caudoviricetes</taxon>
        <taxon>Triavirus</taxon>
        <taxon>Triavirus P240</taxon>
    </lineage>
</organism>
<evidence type="ECO:0000313" key="3">
    <source>
        <dbReference type="Proteomes" id="UP000241877"/>
    </source>
</evidence>
<evidence type="ECO:0000313" key="2">
    <source>
        <dbReference type="EMBL" id="AUM57961.1"/>
    </source>
</evidence>
<protein>
    <recommendedName>
        <fullName evidence="4">DUF2482 family protein</fullName>
    </recommendedName>
</protein>
<feature type="compositionally biased region" description="Basic residues" evidence="1">
    <location>
        <begin position="1"/>
        <end position="23"/>
    </location>
</feature>